<organism evidence="6 7">
    <name type="scientific">Candidatus Nanopelagicus hibericus</name>
    <dbReference type="NCBI Taxonomy" id="1884915"/>
    <lineage>
        <taxon>Bacteria</taxon>
        <taxon>Bacillati</taxon>
        <taxon>Actinomycetota</taxon>
        <taxon>Actinomycetes</taxon>
        <taxon>Candidatus Nanopelagicales</taxon>
        <taxon>Candidatus Nanopelagicaceae</taxon>
        <taxon>Candidatus Nanopelagicus</taxon>
    </lineage>
</organism>
<comment type="catalytic activity">
    <reaction evidence="5">
        <text>(6S)-5-formyl-5,6,7,8-tetrahydrofolate + ATP = (6R)-5,10-methenyltetrahydrofolate + ADP + phosphate</text>
        <dbReference type="Rhea" id="RHEA:10488"/>
        <dbReference type="ChEBI" id="CHEBI:30616"/>
        <dbReference type="ChEBI" id="CHEBI:43474"/>
        <dbReference type="ChEBI" id="CHEBI:57455"/>
        <dbReference type="ChEBI" id="CHEBI:57457"/>
        <dbReference type="ChEBI" id="CHEBI:456216"/>
        <dbReference type="EC" id="6.3.3.2"/>
    </reaction>
</comment>
<evidence type="ECO:0000256" key="5">
    <source>
        <dbReference type="RuleBase" id="RU361279"/>
    </source>
</evidence>
<protein>
    <recommendedName>
        <fullName evidence="5">5-formyltetrahydrofolate cyclo-ligase</fullName>
        <ecNumber evidence="5">6.3.3.2</ecNumber>
    </recommendedName>
</protein>
<feature type="binding site" evidence="4">
    <location>
        <position position="46"/>
    </location>
    <ligand>
        <name>substrate</name>
    </ligand>
</feature>
<name>A0A249KAJ5_9ACTN</name>
<dbReference type="OrthoDB" id="3242798at2"/>
<evidence type="ECO:0000256" key="1">
    <source>
        <dbReference type="ARBA" id="ARBA00010638"/>
    </source>
</evidence>
<dbReference type="GO" id="GO:0030272">
    <property type="term" value="F:5-formyltetrahydrofolate cyclo-ligase activity"/>
    <property type="evidence" value="ECO:0007669"/>
    <property type="project" value="UniProtKB-EC"/>
</dbReference>
<dbReference type="NCBIfam" id="TIGR02727">
    <property type="entry name" value="MTHFS_bact"/>
    <property type="match status" value="1"/>
</dbReference>
<accession>A0A249KAJ5</accession>
<gene>
    <name evidence="6" type="ORF">B1s21160_05395</name>
</gene>
<evidence type="ECO:0000256" key="3">
    <source>
        <dbReference type="ARBA" id="ARBA00022840"/>
    </source>
</evidence>
<dbReference type="PANTHER" id="PTHR23407">
    <property type="entry name" value="ATPASE INHIBITOR/5-FORMYLTETRAHYDROFOLATE CYCLO-LIGASE"/>
    <property type="match status" value="1"/>
</dbReference>
<dbReference type="SUPFAM" id="SSF100950">
    <property type="entry name" value="NagB/RpiA/CoA transferase-like"/>
    <property type="match status" value="1"/>
</dbReference>
<keyword evidence="3 4" id="KW-0067">ATP-binding</keyword>
<dbReference type="RefSeq" id="WP_095672709.1">
    <property type="nucleotide sequence ID" value="NZ_CP016771.1"/>
</dbReference>
<evidence type="ECO:0000256" key="4">
    <source>
        <dbReference type="PIRSR" id="PIRSR006806-1"/>
    </source>
</evidence>
<feature type="binding site" evidence="4">
    <location>
        <position position="51"/>
    </location>
    <ligand>
        <name>substrate</name>
    </ligand>
</feature>
<evidence type="ECO:0000256" key="2">
    <source>
        <dbReference type="ARBA" id="ARBA00022741"/>
    </source>
</evidence>
<comment type="similarity">
    <text evidence="1 5">Belongs to the 5-formyltetrahydrofolate cyclo-ligase family.</text>
</comment>
<dbReference type="Proteomes" id="UP000217171">
    <property type="component" value="Chromosome"/>
</dbReference>
<feature type="binding site" evidence="4">
    <location>
        <begin position="126"/>
        <end position="134"/>
    </location>
    <ligand>
        <name>ATP</name>
        <dbReference type="ChEBI" id="CHEBI:30616"/>
    </ligand>
</feature>
<keyword evidence="7" id="KW-1185">Reference proteome</keyword>
<dbReference type="GO" id="GO:0035999">
    <property type="term" value="P:tetrahydrofolate interconversion"/>
    <property type="evidence" value="ECO:0007669"/>
    <property type="project" value="TreeGrafter"/>
</dbReference>
<evidence type="ECO:0000313" key="6">
    <source>
        <dbReference type="EMBL" id="ASY13735.1"/>
    </source>
</evidence>
<dbReference type="PANTHER" id="PTHR23407:SF1">
    <property type="entry name" value="5-FORMYLTETRAHYDROFOLATE CYCLO-LIGASE"/>
    <property type="match status" value="1"/>
</dbReference>
<dbReference type="GO" id="GO:0009396">
    <property type="term" value="P:folic acid-containing compound biosynthetic process"/>
    <property type="evidence" value="ECO:0007669"/>
    <property type="project" value="TreeGrafter"/>
</dbReference>
<dbReference type="Gene3D" id="3.40.50.10420">
    <property type="entry name" value="NagB/RpiA/CoA transferase-like"/>
    <property type="match status" value="1"/>
</dbReference>
<dbReference type="InterPro" id="IPR024185">
    <property type="entry name" value="FTHF_cligase-like_sf"/>
</dbReference>
<dbReference type="PIRSF" id="PIRSF006806">
    <property type="entry name" value="FTHF_cligase"/>
    <property type="match status" value="1"/>
</dbReference>
<keyword evidence="5" id="KW-0460">Magnesium</keyword>
<dbReference type="Pfam" id="PF01812">
    <property type="entry name" value="5-FTHF_cyc-lig"/>
    <property type="match status" value="1"/>
</dbReference>
<dbReference type="EMBL" id="CP016771">
    <property type="protein sequence ID" value="ASY13735.1"/>
    <property type="molecule type" value="Genomic_DNA"/>
</dbReference>
<comment type="cofactor">
    <cofactor evidence="5">
        <name>Mg(2+)</name>
        <dbReference type="ChEBI" id="CHEBI:18420"/>
    </cofactor>
</comment>
<dbReference type="InterPro" id="IPR002698">
    <property type="entry name" value="FTHF_cligase"/>
</dbReference>
<dbReference type="GO" id="GO:0005524">
    <property type="term" value="F:ATP binding"/>
    <property type="evidence" value="ECO:0007669"/>
    <property type="project" value="UniProtKB-KW"/>
</dbReference>
<dbReference type="AlphaFoldDB" id="A0A249KAJ5"/>
<keyword evidence="2 4" id="KW-0547">Nucleotide-binding</keyword>
<dbReference type="EC" id="6.3.3.2" evidence="5"/>
<proteinExistence type="inferred from homology"/>
<dbReference type="KEGG" id="nhi:B1s21160_05395"/>
<keyword evidence="6" id="KW-0436">Ligase</keyword>
<evidence type="ECO:0000313" key="7">
    <source>
        <dbReference type="Proteomes" id="UP000217171"/>
    </source>
</evidence>
<sequence length="180" mass="20575">MAGNENKSQLRKQYRKERQDRFMKESWLHILTAKEVKDVKNVGTYISYEFEPDTSDLNQQLIASGKRIFLPRLIKNNDLEWVSWDGRQENLKKSGKVFEPIGNAQANINLEVIIVPALHVDRQGNRLGQGGGSYDRALSRSNAWKIALLHRGELTSQQLPVEPHDQKVNAAATPEIIVRF</sequence>
<dbReference type="InterPro" id="IPR037171">
    <property type="entry name" value="NagB/RpiA_transferase-like"/>
</dbReference>
<reference evidence="6 7" key="1">
    <citation type="submission" date="2016-07" db="EMBL/GenBank/DDBJ databases">
        <title>High microdiversification within the ubiquitous acI lineage of Actinobacteria.</title>
        <authorList>
            <person name="Neuenschwander S.M."/>
            <person name="Salcher M."/>
            <person name="Ghai R."/>
            <person name="Pernthaler J."/>
        </authorList>
    </citation>
    <scope>NUCLEOTIDE SEQUENCE [LARGE SCALE GENOMIC DNA]</scope>
    <source>
        <strain evidence="6">MMS-21-160</strain>
    </source>
</reference>
<keyword evidence="5" id="KW-0479">Metal-binding</keyword>
<dbReference type="GO" id="GO:0046872">
    <property type="term" value="F:metal ion binding"/>
    <property type="evidence" value="ECO:0007669"/>
    <property type="project" value="UniProtKB-KW"/>
</dbReference>